<evidence type="ECO:0000313" key="3">
    <source>
        <dbReference type="EMBL" id="RHW29115.1"/>
    </source>
</evidence>
<dbReference type="SUPFAM" id="SSF143120">
    <property type="entry name" value="YefM-like"/>
    <property type="match status" value="1"/>
</dbReference>
<dbReference type="OrthoDB" id="9802003at2"/>
<dbReference type="AlphaFoldDB" id="A0A417Y951"/>
<dbReference type="Gene3D" id="3.40.1620.10">
    <property type="entry name" value="YefM-like domain"/>
    <property type="match status" value="1"/>
</dbReference>
<accession>A0A417Y951</accession>
<gene>
    <name evidence="3" type="ORF">D0Z08_00420</name>
</gene>
<evidence type="ECO:0000313" key="4">
    <source>
        <dbReference type="Proteomes" id="UP000283644"/>
    </source>
</evidence>
<keyword evidence="4" id="KW-1185">Reference proteome</keyword>
<dbReference type="Proteomes" id="UP000283644">
    <property type="component" value="Unassembled WGS sequence"/>
</dbReference>
<dbReference type="InterPro" id="IPR006442">
    <property type="entry name" value="Antitoxin_Phd/YefM"/>
</dbReference>
<dbReference type="PANTHER" id="PTHR33713">
    <property type="entry name" value="ANTITOXIN YAFN-RELATED"/>
    <property type="match status" value="1"/>
</dbReference>
<evidence type="ECO:0000256" key="2">
    <source>
        <dbReference type="RuleBase" id="RU362080"/>
    </source>
</evidence>
<dbReference type="Pfam" id="PF02604">
    <property type="entry name" value="PhdYeFM_antitox"/>
    <property type="match status" value="1"/>
</dbReference>
<dbReference type="RefSeq" id="WP_118921637.1">
    <property type="nucleotide sequence ID" value="NZ_QXGH01000003.1"/>
</dbReference>
<evidence type="ECO:0000256" key="1">
    <source>
        <dbReference type="ARBA" id="ARBA00009981"/>
    </source>
</evidence>
<protein>
    <recommendedName>
        <fullName evidence="2">Antitoxin</fullName>
    </recommendedName>
</protein>
<reference evidence="3 4" key="1">
    <citation type="submission" date="2018-09" db="EMBL/GenBank/DDBJ databases">
        <title>Genome sequencing of Nocardioides immobilis CCTCC AB 2017083 for comparison to Nocardioides silvaticus.</title>
        <authorList>
            <person name="Li C."/>
            <person name="Wang G."/>
        </authorList>
    </citation>
    <scope>NUCLEOTIDE SEQUENCE [LARGE SCALE GENOMIC DNA]</scope>
    <source>
        <strain evidence="3 4">CCTCC AB 2017083</strain>
    </source>
</reference>
<dbReference type="Gene3D" id="1.10.1220.170">
    <property type="match status" value="1"/>
</dbReference>
<organism evidence="3 4">
    <name type="scientific">Nocardioides immobilis</name>
    <dbReference type="NCBI Taxonomy" id="2049295"/>
    <lineage>
        <taxon>Bacteria</taxon>
        <taxon>Bacillati</taxon>
        <taxon>Actinomycetota</taxon>
        <taxon>Actinomycetes</taxon>
        <taxon>Propionibacteriales</taxon>
        <taxon>Nocardioidaceae</taxon>
        <taxon>Nocardioides</taxon>
    </lineage>
</organism>
<dbReference type="PANTHER" id="PTHR33713:SF10">
    <property type="entry name" value="ANTITOXIN YAFN"/>
    <property type="match status" value="1"/>
</dbReference>
<proteinExistence type="inferred from homology"/>
<dbReference type="InterPro" id="IPR051405">
    <property type="entry name" value="phD/YefM_antitoxin"/>
</dbReference>
<dbReference type="NCBIfam" id="TIGR01552">
    <property type="entry name" value="phd_fam"/>
    <property type="match status" value="1"/>
</dbReference>
<comment type="function">
    <text evidence="2">Antitoxin component of a type II toxin-antitoxin (TA) system.</text>
</comment>
<name>A0A417Y951_9ACTN</name>
<comment type="similarity">
    <text evidence="1 2">Belongs to the phD/YefM antitoxin family.</text>
</comment>
<sequence length="89" mass="9384">MTAVPLGDARDRLSEYVSEVERTHQRVTITRHGHPAAVLISADDLAAIEETLEILGTPGAAEAINEGLADAAAGRFADNDALKSRYGIA</sequence>
<dbReference type="EMBL" id="QXGH01000003">
    <property type="protein sequence ID" value="RHW29115.1"/>
    <property type="molecule type" value="Genomic_DNA"/>
</dbReference>
<comment type="caution">
    <text evidence="3">The sequence shown here is derived from an EMBL/GenBank/DDBJ whole genome shotgun (WGS) entry which is preliminary data.</text>
</comment>
<dbReference type="InterPro" id="IPR036165">
    <property type="entry name" value="YefM-like_sf"/>
</dbReference>